<protein>
    <submittedName>
        <fullName evidence="5">Serine/threonine-protein kinase PknA</fullName>
        <ecNumber evidence="5">2.7.11.1</ecNumber>
    </submittedName>
</protein>
<evidence type="ECO:0000259" key="3">
    <source>
        <dbReference type="PROSITE" id="PS50011"/>
    </source>
</evidence>
<feature type="domain" description="Protein kinase" evidence="3">
    <location>
        <begin position="522"/>
        <end position="783"/>
    </location>
</feature>
<dbReference type="EC" id="2.7.11.1" evidence="5"/>
<dbReference type="Pfam" id="PF03118">
    <property type="entry name" value="RNA_pol_A_CTD"/>
    <property type="match status" value="1"/>
</dbReference>
<dbReference type="SUPFAM" id="SSF47789">
    <property type="entry name" value="C-terminal domain of RNA polymerase alpha subunit"/>
    <property type="match status" value="1"/>
</dbReference>
<evidence type="ECO:0000256" key="1">
    <source>
        <dbReference type="PROSITE-ProRule" id="PRU10141"/>
    </source>
</evidence>
<proteinExistence type="predicted"/>
<dbReference type="InterPro" id="IPR011528">
    <property type="entry name" value="NERD"/>
</dbReference>
<keyword evidence="6" id="KW-1185">Reference proteome</keyword>
<name>A0A518E3Y3_9BACT</name>
<accession>A0A518E3Y3</accession>
<dbReference type="PANTHER" id="PTHR44167:SF24">
    <property type="entry name" value="SERINE_THREONINE-PROTEIN KINASE CHK2"/>
    <property type="match status" value="1"/>
</dbReference>
<dbReference type="Gene3D" id="3.30.200.20">
    <property type="entry name" value="Phosphorylase Kinase, domain 1"/>
    <property type="match status" value="1"/>
</dbReference>
<dbReference type="KEGG" id="lcre:Pla8534_66620"/>
<dbReference type="InterPro" id="IPR011260">
    <property type="entry name" value="RNAP_asu_C"/>
</dbReference>
<dbReference type="PROSITE" id="PS50011">
    <property type="entry name" value="PROTEIN_KINASE_DOM"/>
    <property type="match status" value="2"/>
</dbReference>
<dbReference type="PROSITE" id="PS50965">
    <property type="entry name" value="NERD"/>
    <property type="match status" value="1"/>
</dbReference>
<dbReference type="InterPro" id="IPR049832">
    <property type="entry name" value="BREX_PglW"/>
</dbReference>
<dbReference type="Pfam" id="PF00069">
    <property type="entry name" value="Pkinase"/>
    <property type="match status" value="2"/>
</dbReference>
<dbReference type="SUPFAM" id="SSF56112">
    <property type="entry name" value="Protein kinase-like (PK-like)"/>
    <property type="match status" value="2"/>
</dbReference>
<dbReference type="GO" id="GO:0004674">
    <property type="term" value="F:protein serine/threonine kinase activity"/>
    <property type="evidence" value="ECO:0007669"/>
    <property type="project" value="UniProtKB-EC"/>
</dbReference>
<dbReference type="Gene3D" id="1.10.510.10">
    <property type="entry name" value="Transferase(Phosphotransferase) domain 1"/>
    <property type="match status" value="2"/>
</dbReference>
<keyword evidence="1" id="KW-0547">Nucleotide-binding</keyword>
<feature type="binding site" evidence="1">
    <location>
        <position position="549"/>
    </location>
    <ligand>
        <name>ATP</name>
        <dbReference type="ChEBI" id="CHEBI:30616"/>
    </ligand>
</feature>
<dbReference type="NCBIfam" id="NF033442">
    <property type="entry name" value="BREX_PglW"/>
    <property type="match status" value="1"/>
</dbReference>
<gene>
    <name evidence="5" type="primary">pknA</name>
    <name evidence="5" type="ORF">Pla8534_66620</name>
</gene>
<dbReference type="GO" id="GO:0005737">
    <property type="term" value="C:cytoplasm"/>
    <property type="evidence" value="ECO:0007669"/>
    <property type="project" value="TreeGrafter"/>
</dbReference>
<dbReference type="Pfam" id="PF08378">
    <property type="entry name" value="NERD"/>
    <property type="match status" value="1"/>
</dbReference>
<dbReference type="EMBL" id="CP036433">
    <property type="protein sequence ID" value="QDU98788.1"/>
    <property type="molecule type" value="Genomic_DNA"/>
</dbReference>
<dbReference type="InterPro" id="IPR000719">
    <property type="entry name" value="Prot_kinase_dom"/>
</dbReference>
<keyword evidence="5" id="KW-0808">Transferase</keyword>
<evidence type="ECO:0000259" key="4">
    <source>
        <dbReference type="PROSITE" id="PS50965"/>
    </source>
</evidence>
<dbReference type="PANTHER" id="PTHR44167">
    <property type="entry name" value="OVARIAN-SPECIFIC SERINE/THREONINE-PROTEIN KINASE LOK-RELATED"/>
    <property type="match status" value="1"/>
</dbReference>
<feature type="region of interest" description="Disordered" evidence="2">
    <location>
        <begin position="1202"/>
        <end position="1223"/>
    </location>
</feature>
<dbReference type="Gene3D" id="1.10.150.20">
    <property type="entry name" value="5' to 3' exonuclease, C-terminal subdomain"/>
    <property type="match status" value="1"/>
</dbReference>
<evidence type="ECO:0000256" key="2">
    <source>
        <dbReference type="SAM" id="MobiDB-lite"/>
    </source>
</evidence>
<dbReference type="SMART" id="SM00220">
    <property type="entry name" value="S_TKc"/>
    <property type="match status" value="1"/>
</dbReference>
<keyword evidence="5" id="KW-0418">Kinase</keyword>
<feature type="domain" description="NERD" evidence="4">
    <location>
        <begin position="13"/>
        <end position="130"/>
    </location>
</feature>
<dbReference type="GO" id="GO:0003677">
    <property type="term" value="F:DNA binding"/>
    <property type="evidence" value="ECO:0007669"/>
    <property type="project" value="InterPro"/>
</dbReference>
<dbReference type="GO" id="GO:0003899">
    <property type="term" value="F:DNA-directed RNA polymerase activity"/>
    <property type="evidence" value="ECO:0007669"/>
    <property type="project" value="InterPro"/>
</dbReference>
<evidence type="ECO:0000313" key="6">
    <source>
        <dbReference type="Proteomes" id="UP000317648"/>
    </source>
</evidence>
<dbReference type="GO" id="GO:0005524">
    <property type="term" value="F:ATP binding"/>
    <property type="evidence" value="ECO:0007669"/>
    <property type="project" value="UniProtKB-UniRule"/>
</dbReference>
<dbReference type="Proteomes" id="UP000317648">
    <property type="component" value="Chromosome"/>
</dbReference>
<dbReference type="OrthoDB" id="9801841at2"/>
<dbReference type="PROSITE" id="PS00107">
    <property type="entry name" value="PROTEIN_KINASE_ATP"/>
    <property type="match status" value="1"/>
</dbReference>
<dbReference type="InterPro" id="IPR011009">
    <property type="entry name" value="Kinase-like_dom_sf"/>
</dbReference>
<sequence>MAKANNWTTAAESKFPWEREALDFLRAKFPSHDPYRAWANFEFIADDGSINEVDLLVFTPQGFFLIEIKSKPGRLLGDAGTWTWETDGKLSTVDNPLIATNLKAKKLRSLLQRQKAFKKSGQPPFIEALVFCSAPELKNDLEGNARFRVCLRDRDAAGEKPARSGIMAAIMRRECPGLDSYAKGTHDRPMAKVVSQAMDQAGIRPSQRMRKVSDYVLEQLIGEGPGYQDWLATHSQVTESKRRVRLYLVRTEATKEDRETIQRAGLREFQILETLEHPGILRTFNFTEHELGPALLFEHDPLSLRLDHYLAQQQGKLSVESQLDLIRQIAEVVRYAHDKKVIHRGLCPQSILVTNPGSAQPRIKVFNWQIGYRQGTSSTGVSRAVSATSHVDRLVEDAATAYMAPEALTEANTGEHLDVFSLGAIAYHIFSGLSPAANAVELSEKLRETKGLQISSVLNGASEWLQELIRYATNPIVPDRAGSVGEFLGILDEVENELTTPEHDYIDDPARAQQGDLLPGGYSVVRRLGQGSTSVALLVERDGQDFVLKVANDPENNDRVKDEADLLSKQEMRHACIVDLVDSLEVGQYQGFLMRPVYAEKGKRLIETLGQRLRKDGRLHIDLLQRFGEDLLGVVNHLEEQGIPHRDIKPDNIAVGMVGRGDKLHLVLFDFSLSRTPADNIRAGTTGYLDPLLPLRKPPRWDLHAERYSAAVTLYELTTGTMPKWGDGSTDPSHLAPNTEITIDAELFDAALREPFTEFFTQAFRRKITERFDNAEEMLRAWRECFAGLDETGLLSDHVDESQLRELLAEATFDTHIPELGLGTRATNALDRANILTVEDLLTVPMRVLLRLRGVGNKTRREITAAVKILRERLGKPEGEQPLVLDTGDKEPEVVDVTSLSVDLLADRLLKTGSRDGETFQRTVQLLLGLDPKLADCWPSQATIAEKAEVTRGRIGQIVGKLHERWSKDAAITRLRSNLAEMLSGQGGVMSARELSDALLVARGSSQDDPLRTQLAQAVVRAATEVERTMSEPRFLVRRDKDSVLIANNADLASYARRLGDEADRIADEDPLLASSRVIERLREVAAPASVSVPDARLVRLAAEVSEHAAVSSRQELYPCGMVADRALKLSQGALLGQRMLTVEQIRDRVSGRYPEAAPLPDRPELDDLLRQAGFDFHWDASGKNGVGCYVSPLRDLISVTSGSEPIPRLPTKPGQGKAGEVTPEEADARQFEERLQRSLKEGAFLTLLVHPKHYDRARSELCRRFPLELVDFEGVFLDALHATADKAKVKWDLVLQTDTRPNNGDWDKLMMLVGRTMPGVETQLLAADKTMLVIYPGLMARYDQMDLLSRLSQKVGRSDGIPGLWLLLPGDNQAMIDGKPVPLIGPGQRTRIPESWLQNLHRASGNGESHP</sequence>
<keyword evidence="1" id="KW-0067">ATP-binding</keyword>
<dbReference type="GO" id="GO:0006351">
    <property type="term" value="P:DNA-templated transcription"/>
    <property type="evidence" value="ECO:0007669"/>
    <property type="project" value="InterPro"/>
</dbReference>
<organism evidence="5 6">
    <name type="scientific">Lignipirellula cremea</name>
    <dbReference type="NCBI Taxonomy" id="2528010"/>
    <lineage>
        <taxon>Bacteria</taxon>
        <taxon>Pseudomonadati</taxon>
        <taxon>Planctomycetota</taxon>
        <taxon>Planctomycetia</taxon>
        <taxon>Pirellulales</taxon>
        <taxon>Pirellulaceae</taxon>
        <taxon>Lignipirellula</taxon>
    </lineage>
</organism>
<dbReference type="InterPro" id="IPR017441">
    <property type="entry name" value="Protein_kinase_ATP_BS"/>
</dbReference>
<evidence type="ECO:0000313" key="5">
    <source>
        <dbReference type="EMBL" id="QDU98788.1"/>
    </source>
</evidence>
<reference evidence="5 6" key="1">
    <citation type="submission" date="2019-02" db="EMBL/GenBank/DDBJ databases">
        <title>Deep-cultivation of Planctomycetes and their phenomic and genomic characterization uncovers novel biology.</title>
        <authorList>
            <person name="Wiegand S."/>
            <person name="Jogler M."/>
            <person name="Boedeker C."/>
            <person name="Pinto D."/>
            <person name="Vollmers J."/>
            <person name="Rivas-Marin E."/>
            <person name="Kohn T."/>
            <person name="Peeters S.H."/>
            <person name="Heuer A."/>
            <person name="Rast P."/>
            <person name="Oberbeckmann S."/>
            <person name="Bunk B."/>
            <person name="Jeske O."/>
            <person name="Meyerdierks A."/>
            <person name="Storesund J.E."/>
            <person name="Kallscheuer N."/>
            <person name="Luecker S."/>
            <person name="Lage O.M."/>
            <person name="Pohl T."/>
            <person name="Merkel B.J."/>
            <person name="Hornburger P."/>
            <person name="Mueller R.-W."/>
            <person name="Bruemmer F."/>
            <person name="Labrenz M."/>
            <person name="Spormann A.M."/>
            <person name="Op den Camp H."/>
            <person name="Overmann J."/>
            <person name="Amann R."/>
            <person name="Jetten M.S.M."/>
            <person name="Mascher T."/>
            <person name="Medema M.H."/>
            <person name="Devos D.P."/>
            <person name="Kaster A.-K."/>
            <person name="Ovreas L."/>
            <person name="Rohde M."/>
            <person name="Galperin M.Y."/>
            <person name="Jogler C."/>
        </authorList>
    </citation>
    <scope>NUCLEOTIDE SEQUENCE [LARGE SCALE GENOMIC DNA]</scope>
    <source>
        <strain evidence="5 6">Pla85_3_4</strain>
    </source>
</reference>
<feature type="domain" description="Protein kinase" evidence="3">
    <location>
        <begin position="215"/>
        <end position="506"/>
    </location>
</feature>